<accession>A0A5N7BUY9</accession>
<evidence type="ECO:0000259" key="1">
    <source>
        <dbReference type="Pfam" id="PF20150"/>
    </source>
</evidence>
<dbReference type="PANTHER" id="PTHR35910">
    <property type="entry name" value="2EXR DOMAIN-CONTAINING PROTEIN"/>
    <property type="match status" value="1"/>
</dbReference>
<dbReference type="InterPro" id="IPR045518">
    <property type="entry name" value="2EXR"/>
</dbReference>
<name>A0A5N7BUY9_PETAA</name>
<dbReference type="Proteomes" id="UP000326877">
    <property type="component" value="Unassembled WGS sequence"/>
</dbReference>
<dbReference type="PANTHER" id="PTHR35910:SF1">
    <property type="entry name" value="2EXR DOMAIN-CONTAINING PROTEIN"/>
    <property type="match status" value="1"/>
</dbReference>
<dbReference type="OrthoDB" id="3540486at2759"/>
<sequence>MNNNSFHHFSQLPLELRRLIWKHCLPYRIAEQDMPDFLLDGNESRQACWADRITYQNAQLPVIAFVNSESRQVALEQGRRLELDVTTSLKSIWIQPRRDVLHINWSRMSYNVVAMACDPCSPIDMFLWHADDLGMRPSIVADIIFPFSLKALLDGADSAESADMWSTDPYIEYEGRDYPERNQDVSDITAFAEMECLSKLDIAMGAVSLHITRKTALRSGLFGLLGDAPVQMVDVDDKARLREFQALFREHALEKEPAVQTLFELFMSSRFQTAVEVWKRQAEWLILAFMWQSARDENLEILGTNPGSAWIPYLSKQNYICMSQYLPNENHPWVKQARQSMPKLRPRIMVRYCTNECYIKERLPKGFGAYY</sequence>
<dbReference type="EMBL" id="ML735329">
    <property type="protein sequence ID" value="KAE8385654.1"/>
    <property type="molecule type" value="Genomic_DNA"/>
</dbReference>
<gene>
    <name evidence="2" type="ORF">BDV23DRAFT_164540</name>
</gene>
<protein>
    <recommendedName>
        <fullName evidence="1">2EXR domain-containing protein</fullName>
    </recommendedName>
</protein>
<dbReference type="AlphaFoldDB" id="A0A5N7BUY9"/>
<evidence type="ECO:0000313" key="2">
    <source>
        <dbReference type="EMBL" id="KAE8385654.1"/>
    </source>
</evidence>
<dbReference type="Pfam" id="PF20150">
    <property type="entry name" value="2EXR"/>
    <property type="match status" value="1"/>
</dbReference>
<organism evidence="2">
    <name type="scientific">Petromyces alliaceus</name>
    <name type="common">Aspergillus alliaceus</name>
    <dbReference type="NCBI Taxonomy" id="209559"/>
    <lineage>
        <taxon>Eukaryota</taxon>
        <taxon>Fungi</taxon>
        <taxon>Dikarya</taxon>
        <taxon>Ascomycota</taxon>
        <taxon>Pezizomycotina</taxon>
        <taxon>Eurotiomycetes</taxon>
        <taxon>Eurotiomycetidae</taxon>
        <taxon>Eurotiales</taxon>
        <taxon>Aspergillaceae</taxon>
        <taxon>Aspergillus</taxon>
        <taxon>Aspergillus subgen. Circumdati</taxon>
    </lineage>
</organism>
<reference evidence="2" key="1">
    <citation type="submission" date="2019-04" db="EMBL/GenBank/DDBJ databases">
        <title>Friends and foes A comparative genomics studyof 23 Aspergillus species from section Flavi.</title>
        <authorList>
            <consortium name="DOE Joint Genome Institute"/>
            <person name="Kjaerbolling I."/>
            <person name="Vesth T."/>
            <person name="Frisvad J.C."/>
            <person name="Nybo J.L."/>
            <person name="Theobald S."/>
            <person name="Kildgaard S."/>
            <person name="Isbrandt T."/>
            <person name="Kuo A."/>
            <person name="Sato A."/>
            <person name="Lyhne E.K."/>
            <person name="Kogle M.E."/>
            <person name="Wiebenga A."/>
            <person name="Kun R.S."/>
            <person name="Lubbers R.J."/>
            <person name="Makela M.R."/>
            <person name="Barry K."/>
            <person name="Chovatia M."/>
            <person name="Clum A."/>
            <person name="Daum C."/>
            <person name="Haridas S."/>
            <person name="He G."/>
            <person name="LaButti K."/>
            <person name="Lipzen A."/>
            <person name="Mondo S."/>
            <person name="Riley R."/>
            <person name="Salamov A."/>
            <person name="Simmons B.A."/>
            <person name="Magnuson J.K."/>
            <person name="Henrissat B."/>
            <person name="Mortensen U.H."/>
            <person name="Larsen T.O."/>
            <person name="Devries R.P."/>
            <person name="Grigoriev I.V."/>
            <person name="Machida M."/>
            <person name="Baker S.E."/>
            <person name="Andersen M.R."/>
        </authorList>
    </citation>
    <scope>NUCLEOTIDE SEQUENCE [LARGE SCALE GENOMIC DNA]</scope>
    <source>
        <strain evidence="2">IBT 14317</strain>
    </source>
</reference>
<proteinExistence type="predicted"/>
<feature type="domain" description="2EXR" evidence="1">
    <location>
        <begin position="6"/>
        <end position="101"/>
    </location>
</feature>